<organism evidence="2 3">
    <name type="scientific">Lepraria finkii</name>
    <dbReference type="NCBI Taxonomy" id="1340010"/>
    <lineage>
        <taxon>Eukaryota</taxon>
        <taxon>Fungi</taxon>
        <taxon>Dikarya</taxon>
        <taxon>Ascomycota</taxon>
        <taxon>Pezizomycotina</taxon>
        <taxon>Lecanoromycetes</taxon>
        <taxon>OSLEUM clade</taxon>
        <taxon>Lecanoromycetidae</taxon>
        <taxon>Lecanorales</taxon>
        <taxon>Lecanorineae</taxon>
        <taxon>Stereocaulaceae</taxon>
        <taxon>Lepraria</taxon>
    </lineage>
</organism>
<reference evidence="2 3" key="1">
    <citation type="submission" date="2024-09" db="EMBL/GenBank/DDBJ databases">
        <title>Rethinking Asexuality: The Enigmatic Case of Functional Sexual Genes in Lepraria (Stereocaulaceae).</title>
        <authorList>
            <person name="Doellman M."/>
            <person name="Sun Y."/>
            <person name="Barcenas-Pena A."/>
            <person name="Lumbsch H.T."/>
            <person name="Grewe F."/>
        </authorList>
    </citation>
    <scope>NUCLEOTIDE SEQUENCE [LARGE SCALE GENOMIC DNA]</scope>
    <source>
        <strain evidence="2 3">Grewe 0041</strain>
    </source>
</reference>
<feature type="compositionally biased region" description="Basic and acidic residues" evidence="1">
    <location>
        <begin position="128"/>
        <end position="142"/>
    </location>
</feature>
<name>A0ABR4BC40_9LECA</name>
<comment type="caution">
    <text evidence="2">The sequence shown here is derived from an EMBL/GenBank/DDBJ whole genome shotgun (WGS) entry which is preliminary data.</text>
</comment>
<evidence type="ECO:0000313" key="2">
    <source>
        <dbReference type="EMBL" id="KAL2055385.1"/>
    </source>
</evidence>
<evidence type="ECO:0000313" key="3">
    <source>
        <dbReference type="Proteomes" id="UP001590951"/>
    </source>
</evidence>
<feature type="region of interest" description="Disordered" evidence="1">
    <location>
        <begin position="45"/>
        <end position="78"/>
    </location>
</feature>
<sequence length="185" mass="21207">MYFHPFTHVHTAGTPFKNLRTFKKLVGSGNMSSVAIVSTMWSVSSGQDEEDGDRRLREKPKYWGDMTKEGARPHRHHGDRASAIKIIIPLLGKDPSVLNLQKELGIERSQPHRSGSRSQRGNEQAARNAREDNRSHEGRDDQSTSSQRPKMGRRTRVRSRKIPETDLTRQNRRRMKLNMAKILAE</sequence>
<evidence type="ECO:0000256" key="1">
    <source>
        <dbReference type="SAM" id="MobiDB-lite"/>
    </source>
</evidence>
<feature type="compositionally biased region" description="Polar residues" evidence="1">
    <location>
        <begin position="112"/>
        <end position="122"/>
    </location>
</feature>
<dbReference type="EMBL" id="JBHFEH010000011">
    <property type="protein sequence ID" value="KAL2055385.1"/>
    <property type="molecule type" value="Genomic_DNA"/>
</dbReference>
<dbReference type="Proteomes" id="UP001590951">
    <property type="component" value="Unassembled WGS sequence"/>
</dbReference>
<feature type="compositionally biased region" description="Basic and acidic residues" evidence="1">
    <location>
        <begin position="52"/>
        <end position="72"/>
    </location>
</feature>
<feature type="compositionally biased region" description="Basic residues" evidence="1">
    <location>
        <begin position="150"/>
        <end position="160"/>
    </location>
</feature>
<gene>
    <name evidence="2" type="ORF">ABVK25_004193</name>
</gene>
<proteinExistence type="predicted"/>
<protein>
    <submittedName>
        <fullName evidence="2">Uncharacterized protein</fullName>
    </submittedName>
</protein>
<keyword evidence="3" id="KW-1185">Reference proteome</keyword>
<accession>A0ABR4BC40</accession>
<feature type="region of interest" description="Disordered" evidence="1">
    <location>
        <begin position="105"/>
        <end position="185"/>
    </location>
</feature>